<dbReference type="Proteomes" id="UP000464178">
    <property type="component" value="Chromosome"/>
</dbReference>
<keyword evidence="2" id="KW-0575">Peroxidase</keyword>
<organism evidence="2 3">
    <name type="scientific">Gemmata massiliana</name>
    <dbReference type="NCBI Taxonomy" id="1210884"/>
    <lineage>
        <taxon>Bacteria</taxon>
        <taxon>Pseudomonadati</taxon>
        <taxon>Planctomycetota</taxon>
        <taxon>Planctomycetia</taxon>
        <taxon>Gemmatales</taxon>
        <taxon>Gemmataceae</taxon>
        <taxon>Gemmata</taxon>
    </lineage>
</organism>
<gene>
    <name evidence="2" type="ORF">SOIL9_07160</name>
</gene>
<sequence>MRISAVVVVFVAGAVAVLAGSSHSAGPVAPAPRVVERFAAGHSREGLPISGTPVPTYTRDADHWLNELHALLFTQSLVPEEVAAVLPSERTSRTDADFFVKGWQFGKRKGAEVDRTTFGGDVRVSAVVVVDANRRERLLALLDRLSSADRVAAVPELKEPLARLLLQWDVLSVWWRLESDRKWKHDDPELLTAMAKAVRALAQPKRVLEGLPSGTAELTKQFAGRTEAKSPSEPFLPPTLFDQSPKPAWVEIERKSTRLFRGDTTLRTSRVFLDAGTRTRSVELIEAANAPKAARPEVPSGTQVGLILTLVGFDDGLIPVATPVVDEVRVRRVTGPFRLGADNSTSSHDGIDHWVYFRSRSGSLLGRQPFRFIPDTTQGLFLEYGSAKHTTFAAQCALCHRAEINTLSAPMGISSLNPGARPRVLDKPEARFRLAEEEMKSVAERLRFRLDPKSK</sequence>
<feature type="chain" id="PRO_5026714300" evidence="1">
    <location>
        <begin position="20"/>
        <end position="455"/>
    </location>
</feature>
<dbReference type="AlphaFoldDB" id="A0A6P2D7W8"/>
<dbReference type="EMBL" id="LR593886">
    <property type="protein sequence ID" value="VTR97441.1"/>
    <property type="molecule type" value="Genomic_DNA"/>
</dbReference>
<keyword evidence="3" id="KW-1185">Reference proteome</keyword>
<name>A0A6P2D7W8_9BACT</name>
<keyword evidence="2" id="KW-0560">Oxidoreductase</keyword>
<evidence type="ECO:0000256" key="1">
    <source>
        <dbReference type="SAM" id="SignalP"/>
    </source>
</evidence>
<accession>A0A6P2D7W8</accession>
<evidence type="ECO:0000313" key="3">
    <source>
        <dbReference type="Proteomes" id="UP000464178"/>
    </source>
</evidence>
<dbReference type="GO" id="GO:0004601">
    <property type="term" value="F:peroxidase activity"/>
    <property type="evidence" value="ECO:0007669"/>
    <property type="project" value="UniProtKB-KW"/>
</dbReference>
<dbReference type="RefSeq" id="WP_162671205.1">
    <property type="nucleotide sequence ID" value="NZ_LR593886.1"/>
</dbReference>
<protein>
    <submittedName>
        <fullName evidence="2">Di-haem cytochrome c peroxidase family protein</fullName>
    </submittedName>
</protein>
<feature type="signal peptide" evidence="1">
    <location>
        <begin position="1"/>
        <end position="19"/>
    </location>
</feature>
<proteinExistence type="predicted"/>
<dbReference type="KEGG" id="gms:SOIL9_07160"/>
<reference evidence="2 3" key="1">
    <citation type="submission" date="2019-05" db="EMBL/GenBank/DDBJ databases">
        <authorList>
            <consortium name="Science for Life Laboratories"/>
        </authorList>
    </citation>
    <scope>NUCLEOTIDE SEQUENCE [LARGE SCALE GENOMIC DNA]</scope>
    <source>
        <strain evidence="2">Soil9</strain>
    </source>
</reference>
<evidence type="ECO:0000313" key="2">
    <source>
        <dbReference type="EMBL" id="VTR97441.1"/>
    </source>
</evidence>
<keyword evidence="1" id="KW-0732">Signal</keyword>